<dbReference type="Pfam" id="PF03033">
    <property type="entry name" value="Glyco_transf_28"/>
    <property type="match status" value="1"/>
</dbReference>
<comment type="pathway">
    <text evidence="10">Cell wall biogenesis; peptidoglycan biosynthesis.</text>
</comment>
<feature type="binding site" evidence="10">
    <location>
        <position position="287"/>
    </location>
    <ligand>
        <name>UDP-N-acetyl-alpha-D-glucosamine</name>
        <dbReference type="ChEBI" id="CHEBI:57705"/>
    </ligand>
</feature>
<keyword evidence="5 10" id="KW-0133">Cell shape</keyword>
<evidence type="ECO:0000256" key="7">
    <source>
        <dbReference type="ARBA" id="ARBA00023136"/>
    </source>
</evidence>
<dbReference type="HAMAP" id="MF_00033">
    <property type="entry name" value="MurG"/>
    <property type="match status" value="1"/>
</dbReference>
<dbReference type="Pfam" id="PF04101">
    <property type="entry name" value="Glyco_tran_28_C"/>
    <property type="match status" value="1"/>
</dbReference>
<dbReference type="NCBIfam" id="TIGR01133">
    <property type="entry name" value="murG"/>
    <property type="match status" value="1"/>
</dbReference>
<evidence type="ECO:0000256" key="3">
    <source>
        <dbReference type="ARBA" id="ARBA00022676"/>
    </source>
</evidence>
<evidence type="ECO:0000313" key="13">
    <source>
        <dbReference type="EMBL" id="GGX46695.1"/>
    </source>
</evidence>
<evidence type="ECO:0000256" key="9">
    <source>
        <dbReference type="ARBA" id="ARBA00023316"/>
    </source>
</evidence>
<reference evidence="13" key="1">
    <citation type="journal article" date="2014" name="Int. J. Syst. Evol. Microbiol.">
        <title>Complete genome sequence of Corynebacterium casei LMG S-19264T (=DSM 44701T), isolated from a smear-ripened cheese.</title>
        <authorList>
            <consortium name="US DOE Joint Genome Institute (JGI-PGF)"/>
            <person name="Walter F."/>
            <person name="Albersmeier A."/>
            <person name="Kalinowski J."/>
            <person name="Ruckert C."/>
        </authorList>
    </citation>
    <scope>NUCLEOTIDE SEQUENCE</scope>
    <source>
        <strain evidence="13">KCTC 22169</strain>
    </source>
</reference>
<feature type="domain" description="Glycosyl transferase family 28 C-terminal" evidence="12">
    <location>
        <begin position="182"/>
        <end position="345"/>
    </location>
</feature>
<dbReference type="Proteomes" id="UP000626148">
    <property type="component" value="Unassembled WGS sequence"/>
</dbReference>
<dbReference type="GO" id="GO:0008360">
    <property type="term" value="P:regulation of cell shape"/>
    <property type="evidence" value="ECO:0007669"/>
    <property type="project" value="UniProtKB-KW"/>
</dbReference>
<comment type="caution">
    <text evidence="10">Lacks conserved residue(s) required for the propagation of feature annotation.</text>
</comment>
<protein>
    <recommendedName>
        <fullName evidence="10">UDP-N-acetylglucosamine--N-acetylmuramyl-(pentapeptide) pyrophosphoryl-undecaprenol N-acetylglucosamine transferase</fullName>
        <ecNumber evidence="10">2.4.1.227</ecNumber>
    </recommendedName>
    <alternativeName>
        <fullName evidence="10">Undecaprenyl-PP-MurNAc-pentapeptide-UDPGlcNAc GlcNAc transferase</fullName>
    </alternativeName>
</protein>
<dbReference type="PANTHER" id="PTHR21015:SF22">
    <property type="entry name" value="GLYCOSYLTRANSFERASE"/>
    <property type="match status" value="1"/>
</dbReference>
<evidence type="ECO:0000256" key="10">
    <source>
        <dbReference type="HAMAP-Rule" id="MF_00033"/>
    </source>
</evidence>
<keyword evidence="9 10" id="KW-0961">Cell wall biogenesis/degradation</keyword>
<dbReference type="GO" id="GO:0071555">
    <property type="term" value="P:cell wall organization"/>
    <property type="evidence" value="ECO:0007669"/>
    <property type="project" value="UniProtKB-KW"/>
</dbReference>
<gene>
    <name evidence="10 13" type="primary">murG</name>
    <name evidence="13" type="ORF">GCM10007392_12270</name>
</gene>
<keyword evidence="14" id="KW-1185">Reference proteome</keyword>
<feature type="binding site" evidence="10">
    <location>
        <position position="160"/>
    </location>
    <ligand>
        <name>UDP-N-acetyl-alpha-D-glucosamine</name>
        <dbReference type="ChEBI" id="CHEBI:57705"/>
    </ligand>
</feature>
<dbReference type="InterPro" id="IPR007235">
    <property type="entry name" value="Glyco_trans_28_C"/>
</dbReference>
<evidence type="ECO:0000313" key="14">
    <source>
        <dbReference type="Proteomes" id="UP000626148"/>
    </source>
</evidence>
<dbReference type="RefSeq" id="WP_189607602.1">
    <property type="nucleotide sequence ID" value="NZ_BMXR01000002.1"/>
</dbReference>
<evidence type="ECO:0000256" key="4">
    <source>
        <dbReference type="ARBA" id="ARBA00022679"/>
    </source>
</evidence>
<evidence type="ECO:0000256" key="1">
    <source>
        <dbReference type="ARBA" id="ARBA00022475"/>
    </source>
</evidence>
<feature type="binding site" evidence="10">
    <location>
        <position position="123"/>
    </location>
    <ligand>
        <name>UDP-N-acetyl-alpha-D-glucosamine</name>
        <dbReference type="ChEBI" id="CHEBI:57705"/>
    </ligand>
</feature>
<evidence type="ECO:0000256" key="8">
    <source>
        <dbReference type="ARBA" id="ARBA00023306"/>
    </source>
</evidence>
<keyword evidence="6 10" id="KW-0573">Peptidoglycan synthesis</keyword>
<dbReference type="EMBL" id="BMXR01000002">
    <property type="protein sequence ID" value="GGX46695.1"/>
    <property type="molecule type" value="Genomic_DNA"/>
</dbReference>
<dbReference type="EC" id="2.4.1.227" evidence="10"/>
<dbReference type="Gene3D" id="3.40.50.2000">
    <property type="entry name" value="Glycogen Phosphorylase B"/>
    <property type="match status" value="2"/>
</dbReference>
<evidence type="ECO:0000256" key="2">
    <source>
        <dbReference type="ARBA" id="ARBA00022618"/>
    </source>
</evidence>
<reference evidence="13" key="2">
    <citation type="submission" date="2020-09" db="EMBL/GenBank/DDBJ databases">
        <authorList>
            <person name="Sun Q."/>
            <person name="Kim S."/>
        </authorList>
    </citation>
    <scope>NUCLEOTIDE SEQUENCE</scope>
    <source>
        <strain evidence="13">KCTC 22169</strain>
    </source>
</reference>
<dbReference type="GO" id="GO:0051301">
    <property type="term" value="P:cell division"/>
    <property type="evidence" value="ECO:0007669"/>
    <property type="project" value="UniProtKB-KW"/>
</dbReference>
<dbReference type="CDD" id="cd03785">
    <property type="entry name" value="GT28_MurG"/>
    <property type="match status" value="1"/>
</dbReference>
<name>A0A918K4X4_9GAMM</name>
<evidence type="ECO:0000256" key="6">
    <source>
        <dbReference type="ARBA" id="ARBA00022984"/>
    </source>
</evidence>
<dbReference type="PANTHER" id="PTHR21015">
    <property type="entry name" value="UDP-N-ACETYLGLUCOSAMINE--N-ACETYLMURAMYL-(PENTAPEPTIDE) PYROPHOSPHORYL-UNDECAPRENOL N-ACETYLGLUCOSAMINE TRANSFERASE 1"/>
    <property type="match status" value="1"/>
</dbReference>
<dbReference type="SUPFAM" id="SSF53756">
    <property type="entry name" value="UDP-Glycosyltransferase/glycogen phosphorylase"/>
    <property type="match status" value="1"/>
</dbReference>
<feature type="domain" description="Glycosyltransferase family 28 N-terminal" evidence="11">
    <location>
        <begin position="4"/>
        <end position="141"/>
    </location>
</feature>
<keyword evidence="4 10" id="KW-0808">Transferase</keyword>
<evidence type="ECO:0000256" key="5">
    <source>
        <dbReference type="ARBA" id="ARBA00022960"/>
    </source>
</evidence>
<evidence type="ECO:0000259" key="12">
    <source>
        <dbReference type="Pfam" id="PF04101"/>
    </source>
</evidence>
<keyword evidence="1 10" id="KW-1003">Cell membrane</keyword>
<keyword evidence="3 10" id="KW-0328">Glycosyltransferase</keyword>
<organism evidence="13 14">
    <name type="scientific">Saccharospirillum salsuginis</name>
    <dbReference type="NCBI Taxonomy" id="418750"/>
    <lineage>
        <taxon>Bacteria</taxon>
        <taxon>Pseudomonadati</taxon>
        <taxon>Pseudomonadota</taxon>
        <taxon>Gammaproteobacteria</taxon>
        <taxon>Oceanospirillales</taxon>
        <taxon>Saccharospirillaceae</taxon>
        <taxon>Saccharospirillum</taxon>
    </lineage>
</organism>
<dbReference type="GO" id="GO:0050511">
    <property type="term" value="F:undecaprenyldiphospho-muramoylpentapeptide beta-N-acetylglucosaminyltransferase activity"/>
    <property type="evidence" value="ECO:0007669"/>
    <property type="project" value="UniProtKB-UniRule"/>
</dbReference>
<dbReference type="GO" id="GO:0009252">
    <property type="term" value="P:peptidoglycan biosynthetic process"/>
    <property type="evidence" value="ECO:0007669"/>
    <property type="project" value="UniProtKB-UniRule"/>
</dbReference>
<dbReference type="InterPro" id="IPR006009">
    <property type="entry name" value="GlcNAc_MurG"/>
</dbReference>
<feature type="binding site" evidence="10">
    <location>
        <begin position="11"/>
        <end position="13"/>
    </location>
    <ligand>
        <name>UDP-N-acetyl-alpha-D-glucosamine</name>
        <dbReference type="ChEBI" id="CHEBI:57705"/>
    </ligand>
</feature>
<proteinExistence type="inferred from homology"/>
<comment type="similarity">
    <text evidence="10">Belongs to the glycosyltransferase 28 family. MurG subfamily.</text>
</comment>
<dbReference type="GO" id="GO:0005886">
    <property type="term" value="C:plasma membrane"/>
    <property type="evidence" value="ECO:0007669"/>
    <property type="project" value="UniProtKB-SubCell"/>
</dbReference>
<comment type="caution">
    <text evidence="13">The sequence shown here is derived from an EMBL/GenBank/DDBJ whole genome shotgun (WGS) entry which is preliminary data.</text>
</comment>
<sequence length="359" mass="38626">MKRVLIMAGGTGGHIFPAMAVAETLQAEGYAVSWLGANRGMEKELVPKAGYDFQGLAVSAWQGGGLVRKVKAPINLVSALWQALGILKRLKPVAVIGFGGYASAPGGLAAILCRVPLVLHEQNGVPGLTNARLAKRADRVLQAFPDTFSGEVEVVGNPVREALRSLPEPAKRGVGGHRRLRLLVMGGSQGAKALNEVIGPAVATMTTGNQPEIWHQAGRDKVEPTLAVYRQSGVEASVVEFVDDMAKAYGWADLVICRSGASTVSELASVGLYSLLVPYPWHKDRQQYRNAQWLVDCQGAEVIDQNELTAERLGQRLAYWHSHRDALKSGATAAWRCGIRDSAQRVVRVVNELILEQAA</sequence>
<accession>A0A918K4X4</accession>
<evidence type="ECO:0000259" key="11">
    <source>
        <dbReference type="Pfam" id="PF03033"/>
    </source>
</evidence>
<dbReference type="GO" id="GO:0005975">
    <property type="term" value="P:carbohydrate metabolic process"/>
    <property type="evidence" value="ECO:0007669"/>
    <property type="project" value="InterPro"/>
</dbReference>
<feature type="binding site" evidence="10">
    <location>
        <position position="188"/>
    </location>
    <ligand>
        <name>UDP-N-acetyl-alpha-D-glucosamine</name>
        <dbReference type="ChEBI" id="CHEBI:57705"/>
    </ligand>
</feature>
<keyword evidence="2 10" id="KW-0132">Cell division</keyword>
<dbReference type="AlphaFoldDB" id="A0A918K4X4"/>
<comment type="function">
    <text evidence="10">Cell wall formation. Catalyzes the transfer of a GlcNAc subunit on undecaprenyl-pyrophosphoryl-MurNAc-pentapeptide (lipid intermediate I) to form undecaprenyl-pyrophosphoryl-MurNAc-(pentapeptide)GlcNAc (lipid intermediate II).</text>
</comment>
<comment type="subcellular location">
    <subcellularLocation>
        <location evidence="10">Cell membrane</location>
        <topology evidence="10">Peripheral membrane protein</topology>
        <orientation evidence="10">Cytoplasmic side</orientation>
    </subcellularLocation>
</comment>
<keyword evidence="8 10" id="KW-0131">Cell cycle</keyword>
<comment type="catalytic activity">
    <reaction evidence="10">
        <text>di-trans,octa-cis-undecaprenyl diphospho-N-acetyl-alpha-D-muramoyl-L-alanyl-D-glutamyl-meso-2,6-diaminopimeloyl-D-alanyl-D-alanine + UDP-N-acetyl-alpha-D-glucosamine = di-trans,octa-cis-undecaprenyl diphospho-[N-acetyl-alpha-D-glucosaminyl-(1-&gt;4)]-N-acetyl-alpha-D-muramoyl-L-alanyl-D-glutamyl-meso-2,6-diaminopimeloyl-D-alanyl-D-alanine + UDP + H(+)</text>
        <dbReference type="Rhea" id="RHEA:31227"/>
        <dbReference type="ChEBI" id="CHEBI:15378"/>
        <dbReference type="ChEBI" id="CHEBI:57705"/>
        <dbReference type="ChEBI" id="CHEBI:58223"/>
        <dbReference type="ChEBI" id="CHEBI:61387"/>
        <dbReference type="ChEBI" id="CHEBI:61388"/>
        <dbReference type="EC" id="2.4.1.227"/>
    </reaction>
</comment>
<keyword evidence="7 10" id="KW-0472">Membrane</keyword>
<dbReference type="InterPro" id="IPR004276">
    <property type="entry name" value="GlycoTrans_28_N"/>
</dbReference>